<keyword evidence="4" id="KW-1185">Reference proteome</keyword>
<name>A0A9W8BF27_9FUNG</name>
<evidence type="ECO:0000313" key="3">
    <source>
        <dbReference type="EMBL" id="KAJ2005336.1"/>
    </source>
</evidence>
<feature type="region of interest" description="Disordered" evidence="2">
    <location>
        <begin position="102"/>
        <end position="138"/>
    </location>
</feature>
<feature type="coiled-coil region" evidence="1">
    <location>
        <begin position="155"/>
        <end position="240"/>
    </location>
</feature>
<dbReference type="Proteomes" id="UP001150907">
    <property type="component" value="Unassembled WGS sequence"/>
</dbReference>
<protein>
    <submittedName>
        <fullName evidence="3">Uncharacterized protein</fullName>
    </submittedName>
</protein>
<evidence type="ECO:0000256" key="2">
    <source>
        <dbReference type="SAM" id="MobiDB-lite"/>
    </source>
</evidence>
<keyword evidence="1" id="KW-0175">Coiled coil</keyword>
<proteinExistence type="predicted"/>
<gene>
    <name evidence="3" type="ORF">H4R26_002002</name>
</gene>
<accession>A0A9W8BF27</accession>
<organism evidence="3 4">
    <name type="scientific">Coemansia thaxteri</name>
    <dbReference type="NCBI Taxonomy" id="2663907"/>
    <lineage>
        <taxon>Eukaryota</taxon>
        <taxon>Fungi</taxon>
        <taxon>Fungi incertae sedis</taxon>
        <taxon>Zoopagomycota</taxon>
        <taxon>Kickxellomycotina</taxon>
        <taxon>Kickxellomycetes</taxon>
        <taxon>Kickxellales</taxon>
        <taxon>Kickxellaceae</taxon>
        <taxon>Coemansia</taxon>
    </lineage>
</organism>
<sequence length="243" mass="26928">MTENRHNSQPDSARPSARTRLTETFHRQKSATVQTNKRKGMLSEQPAHLLNQSVAGAQQPGAADKDAKKVAKVEIPISLDIDPFGADLFTNPLSTVDEMLSAKESGAGGEQTRTRAEEVSTPDTRKPAASMMSPQTSESEVAALRARAKKVEIESVTLRHALVETKAELKAAEERLREKDAIIRDQEERINDLIETRVPLDDMNDVMAENERLQKELKENEALLAECQKLLEEYVAADNAETL</sequence>
<evidence type="ECO:0000313" key="4">
    <source>
        <dbReference type="Proteomes" id="UP001150907"/>
    </source>
</evidence>
<dbReference type="EMBL" id="JANBQF010000107">
    <property type="protein sequence ID" value="KAJ2005336.1"/>
    <property type="molecule type" value="Genomic_DNA"/>
</dbReference>
<dbReference type="AlphaFoldDB" id="A0A9W8BF27"/>
<reference evidence="3" key="1">
    <citation type="submission" date="2022-07" db="EMBL/GenBank/DDBJ databases">
        <title>Phylogenomic reconstructions and comparative analyses of Kickxellomycotina fungi.</title>
        <authorList>
            <person name="Reynolds N.K."/>
            <person name="Stajich J.E."/>
            <person name="Barry K."/>
            <person name="Grigoriev I.V."/>
            <person name="Crous P."/>
            <person name="Smith M.E."/>
        </authorList>
    </citation>
    <scope>NUCLEOTIDE SEQUENCE</scope>
    <source>
        <strain evidence="3">IMI 214461</strain>
    </source>
</reference>
<feature type="compositionally biased region" description="Basic and acidic residues" evidence="2">
    <location>
        <begin position="112"/>
        <end position="126"/>
    </location>
</feature>
<feature type="region of interest" description="Disordered" evidence="2">
    <location>
        <begin position="1"/>
        <end position="68"/>
    </location>
</feature>
<comment type="caution">
    <text evidence="3">The sequence shown here is derived from an EMBL/GenBank/DDBJ whole genome shotgun (WGS) entry which is preliminary data.</text>
</comment>
<evidence type="ECO:0000256" key="1">
    <source>
        <dbReference type="SAM" id="Coils"/>
    </source>
</evidence>
<dbReference type="OrthoDB" id="5598395at2759"/>